<reference evidence="1" key="1">
    <citation type="submission" date="2021-10" db="EMBL/GenBank/DDBJ databases">
        <title>Tropical sea cucumber genome reveals ecological adaptation and Cuvierian tubules defense mechanism.</title>
        <authorList>
            <person name="Chen T."/>
        </authorList>
    </citation>
    <scope>NUCLEOTIDE SEQUENCE</scope>
    <source>
        <strain evidence="1">Nanhai2018</strain>
        <tissue evidence="1">Muscle</tissue>
    </source>
</reference>
<dbReference type="Proteomes" id="UP001152320">
    <property type="component" value="Chromosome 17"/>
</dbReference>
<sequence>MLRYFTGNGTRRYVDVLQKFLAGYNESHHRSIGMAPKDLNEYCQEVWQRLYGNVDANDVAERGFKFALGDTVRISMATRPFRKGYLPQWTDEVFTVARRIRRTPPVYRLKDYGGEMVEGTFYE</sequence>
<protein>
    <recommendedName>
        <fullName evidence="3">Integrase catalytic domain-containing protein</fullName>
    </recommendedName>
</protein>
<dbReference type="AlphaFoldDB" id="A0A9Q0YRV6"/>
<organism evidence="1 2">
    <name type="scientific">Holothuria leucospilota</name>
    <name type="common">Black long sea cucumber</name>
    <name type="synonym">Mertensiothuria leucospilota</name>
    <dbReference type="NCBI Taxonomy" id="206669"/>
    <lineage>
        <taxon>Eukaryota</taxon>
        <taxon>Metazoa</taxon>
        <taxon>Echinodermata</taxon>
        <taxon>Eleutherozoa</taxon>
        <taxon>Echinozoa</taxon>
        <taxon>Holothuroidea</taxon>
        <taxon>Aspidochirotacea</taxon>
        <taxon>Aspidochirotida</taxon>
        <taxon>Holothuriidae</taxon>
        <taxon>Holothuria</taxon>
    </lineage>
</organism>
<dbReference type="OrthoDB" id="6428197at2759"/>
<gene>
    <name evidence="1" type="ORF">HOLleu_33246</name>
</gene>
<evidence type="ECO:0000313" key="1">
    <source>
        <dbReference type="EMBL" id="KAJ8025634.1"/>
    </source>
</evidence>
<accession>A0A9Q0YRV6</accession>
<dbReference type="PANTHER" id="PTHR46585:SF1">
    <property type="entry name" value="CHROMO DOMAIN-CONTAINING PROTEIN"/>
    <property type="match status" value="1"/>
</dbReference>
<keyword evidence="2" id="KW-1185">Reference proteome</keyword>
<evidence type="ECO:0008006" key="3">
    <source>
        <dbReference type="Google" id="ProtNLM"/>
    </source>
</evidence>
<dbReference type="PANTHER" id="PTHR46585">
    <property type="entry name" value="INTEGRASE CORE DOMAIN CONTAINING PROTEIN"/>
    <property type="match status" value="1"/>
</dbReference>
<evidence type="ECO:0000313" key="2">
    <source>
        <dbReference type="Proteomes" id="UP001152320"/>
    </source>
</evidence>
<dbReference type="EMBL" id="JAIZAY010000017">
    <property type="protein sequence ID" value="KAJ8025634.1"/>
    <property type="molecule type" value="Genomic_DNA"/>
</dbReference>
<comment type="caution">
    <text evidence="1">The sequence shown here is derived from an EMBL/GenBank/DDBJ whole genome shotgun (WGS) entry which is preliminary data.</text>
</comment>
<proteinExistence type="predicted"/>
<name>A0A9Q0YRV6_HOLLE</name>